<feature type="region of interest" description="Disordered" evidence="6">
    <location>
        <begin position="475"/>
        <end position="502"/>
    </location>
</feature>
<dbReference type="VEuPathDB" id="FungiDB:PYU1_G014315"/>
<feature type="region of interest" description="Disordered" evidence="6">
    <location>
        <begin position="130"/>
        <end position="151"/>
    </location>
</feature>
<keyword evidence="2" id="KW-0808">Transferase</keyword>
<feature type="domain" description="Ubiquitin-like" evidence="7">
    <location>
        <begin position="17"/>
        <end position="86"/>
    </location>
</feature>
<evidence type="ECO:0000256" key="3">
    <source>
        <dbReference type="ARBA" id="ARBA00022741"/>
    </source>
</evidence>
<dbReference type="CDD" id="cd17039">
    <property type="entry name" value="Ubl_ubiquitin_like"/>
    <property type="match status" value="1"/>
</dbReference>
<feature type="compositionally biased region" description="Low complexity" evidence="6">
    <location>
        <begin position="478"/>
        <end position="487"/>
    </location>
</feature>
<dbReference type="PROSITE" id="PS50290">
    <property type="entry name" value="PI3_4_KINASE_3"/>
    <property type="match status" value="1"/>
</dbReference>
<keyword evidence="4" id="KW-0418">Kinase</keyword>
<proteinExistence type="inferred from homology"/>
<evidence type="ECO:0000256" key="5">
    <source>
        <dbReference type="ARBA" id="ARBA00022840"/>
    </source>
</evidence>
<dbReference type="SUPFAM" id="SSF54236">
    <property type="entry name" value="Ubiquitin-like"/>
    <property type="match status" value="1"/>
</dbReference>
<dbReference type="eggNOG" id="KOG2381">
    <property type="taxonomic scope" value="Eukaryota"/>
</dbReference>
<reference evidence="10" key="1">
    <citation type="journal article" date="2010" name="Genome Biol.">
        <title>Genome sequence of the necrotrophic plant pathogen Pythium ultimum reveals original pathogenicity mechanisms and effector repertoire.</title>
        <authorList>
            <person name="Levesque C.A."/>
            <person name="Brouwer H."/>
            <person name="Cano L."/>
            <person name="Hamilton J.P."/>
            <person name="Holt C."/>
            <person name="Huitema E."/>
            <person name="Raffaele S."/>
            <person name="Robideau G.P."/>
            <person name="Thines M."/>
            <person name="Win J."/>
            <person name="Zerillo M.M."/>
            <person name="Beakes G.W."/>
            <person name="Boore J.L."/>
            <person name="Busam D."/>
            <person name="Dumas B."/>
            <person name="Ferriera S."/>
            <person name="Fuerstenberg S.I."/>
            <person name="Gachon C.M."/>
            <person name="Gaulin E."/>
            <person name="Govers F."/>
            <person name="Grenville-Briggs L."/>
            <person name="Horner N."/>
            <person name="Hostetler J."/>
            <person name="Jiang R.H."/>
            <person name="Johnson J."/>
            <person name="Krajaejun T."/>
            <person name="Lin H."/>
            <person name="Meijer H.J."/>
            <person name="Moore B."/>
            <person name="Morris P."/>
            <person name="Phuntmart V."/>
            <person name="Puiu D."/>
            <person name="Shetty J."/>
            <person name="Stajich J.E."/>
            <person name="Tripathy S."/>
            <person name="Wawra S."/>
            <person name="van West P."/>
            <person name="Whitty B.R."/>
            <person name="Coutinho P.M."/>
            <person name="Henrissat B."/>
            <person name="Martin F."/>
            <person name="Thomas P.D."/>
            <person name="Tyler B.M."/>
            <person name="De Vries R.P."/>
            <person name="Kamoun S."/>
            <person name="Yandell M."/>
            <person name="Tisserat N."/>
            <person name="Buell C.R."/>
        </authorList>
    </citation>
    <scope>NUCLEOTIDE SEQUENCE</scope>
    <source>
        <strain evidence="10">DAOM:BR144</strain>
    </source>
</reference>
<comment type="similarity">
    <text evidence="1">Belongs to the PI3/PI4-kinase family. Type II PI4K subfamily.</text>
</comment>
<evidence type="ECO:0000256" key="4">
    <source>
        <dbReference type="ARBA" id="ARBA00022777"/>
    </source>
</evidence>
<dbReference type="GO" id="GO:0005524">
    <property type="term" value="F:ATP binding"/>
    <property type="evidence" value="ECO:0007669"/>
    <property type="project" value="UniProtKB-KW"/>
</dbReference>
<evidence type="ECO:0000256" key="6">
    <source>
        <dbReference type="SAM" id="MobiDB-lite"/>
    </source>
</evidence>
<dbReference type="GO" id="GO:0016301">
    <property type="term" value="F:kinase activity"/>
    <property type="evidence" value="ECO:0007669"/>
    <property type="project" value="UniProtKB-KW"/>
</dbReference>
<feature type="compositionally biased region" description="Basic and acidic residues" evidence="6">
    <location>
        <begin position="556"/>
        <end position="571"/>
    </location>
</feature>
<dbReference type="InParanoid" id="K3XAU6"/>
<feature type="compositionally biased region" description="Polar residues" evidence="6">
    <location>
        <begin position="130"/>
        <end position="147"/>
    </location>
</feature>
<feature type="compositionally biased region" description="Polar residues" evidence="6">
    <location>
        <begin position="595"/>
        <end position="615"/>
    </location>
</feature>
<feature type="region of interest" description="Disordered" evidence="6">
    <location>
        <begin position="510"/>
        <end position="529"/>
    </location>
</feature>
<dbReference type="InterPro" id="IPR044571">
    <property type="entry name" value="P4KG1-8"/>
</dbReference>
<accession>K3XAU6</accession>
<evidence type="ECO:0000259" key="7">
    <source>
        <dbReference type="PROSITE" id="PS50053"/>
    </source>
</evidence>
<reference evidence="9" key="3">
    <citation type="submission" date="2015-02" db="UniProtKB">
        <authorList>
            <consortium name="EnsemblProtists"/>
        </authorList>
    </citation>
    <scope>IDENTIFICATION</scope>
    <source>
        <strain evidence="9">DAOM BR144</strain>
    </source>
</reference>
<evidence type="ECO:0000256" key="1">
    <source>
        <dbReference type="ARBA" id="ARBA00008941"/>
    </source>
</evidence>
<dbReference type="OMA" id="CDWCWYN"/>
<keyword evidence="5" id="KW-0067">ATP-binding</keyword>
<dbReference type="STRING" id="431595.K3XAU6"/>
<dbReference type="HOGENOM" id="CLU_018753_0_0_1"/>
<dbReference type="EnsemblProtists" id="PYU1_T014345">
    <property type="protein sequence ID" value="PYU1_T014345"/>
    <property type="gene ID" value="PYU1_G014315"/>
</dbReference>
<dbReference type="PROSITE" id="PS50053">
    <property type="entry name" value="UBIQUITIN_2"/>
    <property type="match status" value="1"/>
</dbReference>
<name>K3XAU6_GLOUD</name>
<dbReference type="EMBL" id="GL376566">
    <property type="status" value="NOT_ANNOTATED_CDS"/>
    <property type="molecule type" value="Genomic_DNA"/>
</dbReference>
<evidence type="ECO:0000259" key="8">
    <source>
        <dbReference type="PROSITE" id="PS50290"/>
    </source>
</evidence>
<feature type="domain" description="PI3K/PI4K catalytic" evidence="8">
    <location>
        <begin position="189"/>
        <end position="490"/>
    </location>
</feature>
<dbReference type="Proteomes" id="UP000019132">
    <property type="component" value="Unassembled WGS sequence"/>
</dbReference>
<dbReference type="PANTHER" id="PTHR45800:SF11">
    <property type="entry name" value="PHOSPHATIDYLINOSITOL 3-KINASE-RELATED PROTEIN KINASE"/>
    <property type="match status" value="1"/>
</dbReference>
<keyword evidence="3" id="KW-0547">Nucleotide-binding</keyword>
<reference evidence="10" key="2">
    <citation type="submission" date="2010-04" db="EMBL/GenBank/DDBJ databases">
        <authorList>
            <person name="Buell R."/>
            <person name="Hamilton J."/>
            <person name="Hostetler J."/>
        </authorList>
    </citation>
    <scope>NUCLEOTIDE SEQUENCE [LARGE SCALE GENOMIC DNA]</scope>
    <source>
        <strain evidence="10">DAOM:BR144</strain>
    </source>
</reference>
<dbReference type="InterPro" id="IPR029071">
    <property type="entry name" value="Ubiquitin-like_domsf"/>
</dbReference>
<dbReference type="InterPro" id="IPR000403">
    <property type="entry name" value="PI3/4_kinase_cat_dom"/>
</dbReference>
<dbReference type="AlphaFoldDB" id="K3XAU6"/>
<feature type="compositionally biased region" description="Polar residues" evidence="6">
    <location>
        <begin position="515"/>
        <end position="526"/>
    </location>
</feature>
<protein>
    <submittedName>
        <fullName evidence="9">Uncharacterized protein</fullName>
    </submittedName>
</protein>
<evidence type="ECO:0000313" key="10">
    <source>
        <dbReference type="Proteomes" id="UP000019132"/>
    </source>
</evidence>
<feature type="region of interest" description="Disordered" evidence="6">
    <location>
        <begin position="587"/>
        <end position="625"/>
    </location>
</feature>
<evidence type="ECO:0000256" key="2">
    <source>
        <dbReference type="ARBA" id="ARBA00022679"/>
    </source>
</evidence>
<sequence>MSHSLPEGWFESGHGSIVVFVKDFRDPLERKKKLILKPWAIVKDIKDQLQVVFNVPTNAQKLFYQGRELKNVHNLQECGIYQDSAVIDFVARRQQNFNVLYSTNADATTGANDSVVTCTSSTMFMKKMNTSSSKLSMPPTRLSSSTSKPRENVLPHQAPVINIHPYGAHLLPISLMKITHQALQGLALGLAPVLAMDGTGGTYFFKDPSHRNVGCFKPQDEEPFGPYNPRGLVGELGQSGLRRGILSGEACERELAAYLLDKDHFAGVPATSLVEARHPVFKYGDGGPHHFKVGSLQEFVRHDDVVSDLAPNQFTLHQVHKIVLLDMRLLNTDRNDANILVRKKRSATTGQVEHELIPIDHGYCLPQYLEIAWCDWCWYNWPQLRQPLSSEDRKYILSLSAFEDTETLSKKIPLRRACRRNMIIAGMIVQKGVRANLVLYDIARIMCREDLDAPSVLETMCIEAFHQVIAQRKLNEQPHSSSPSPSSSAPPSPPNGKKPNLRLSIDISAPRESFSGGQSPVGSGAQSPPGFWASFAPFSAFDDDNEDEDEDSDSSLNDKLKQKQPHADMSWDKLVSNALSDAAKHIGNDCKANGTACSQNGVDHSTSNGHHSPGSSFGADPEKDEFEVLNETLDESVQDEKVFFGILSRLMDERVECVRRQAQQVPPSSSSSSRR</sequence>
<dbReference type="Pfam" id="PF00454">
    <property type="entry name" value="PI3_PI4_kinase"/>
    <property type="match status" value="1"/>
</dbReference>
<dbReference type="InterPro" id="IPR000626">
    <property type="entry name" value="Ubiquitin-like_dom"/>
</dbReference>
<dbReference type="Pfam" id="PF00240">
    <property type="entry name" value="ubiquitin"/>
    <property type="match status" value="1"/>
</dbReference>
<keyword evidence="10" id="KW-1185">Reference proteome</keyword>
<feature type="compositionally biased region" description="Acidic residues" evidence="6">
    <location>
        <begin position="541"/>
        <end position="553"/>
    </location>
</feature>
<feature type="region of interest" description="Disordered" evidence="6">
    <location>
        <begin position="534"/>
        <end position="571"/>
    </location>
</feature>
<dbReference type="Gene3D" id="3.10.20.90">
    <property type="entry name" value="Phosphatidylinositol 3-kinase Catalytic Subunit, Chain A, domain 1"/>
    <property type="match status" value="1"/>
</dbReference>
<evidence type="ECO:0000313" key="9">
    <source>
        <dbReference type="EnsemblProtists" id="PYU1_T014345"/>
    </source>
</evidence>
<organism evidence="9 10">
    <name type="scientific">Globisporangium ultimum (strain ATCC 200006 / CBS 805.95 / DAOM BR144)</name>
    <name type="common">Pythium ultimum</name>
    <dbReference type="NCBI Taxonomy" id="431595"/>
    <lineage>
        <taxon>Eukaryota</taxon>
        <taxon>Sar</taxon>
        <taxon>Stramenopiles</taxon>
        <taxon>Oomycota</taxon>
        <taxon>Peronosporomycetes</taxon>
        <taxon>Pythiales</taxon>
        <taxon>Pythiaceae</taxon>
        <taxon>Globisporangium</taxon>
    </lineage>
</organism>
<dbReference type="PANTHER" id="PTHR45800">
    <property type="entry name" value="PHOSPHATIDYLINOSITOL 4-KINASE GAMMA"/>
    <property type="match status" value="1"/>
</dbReference>